<evidence type="ECO:0000256" key="1">
    <source>
        <dbReference type="ARBA" id="ARBA00022679"/>
    </source>
</evidence>
<dbReference type="InterPro" id="IPR050091">
    <property type="entry name" value="PKS_NRPS_Biosynth_Enz"/>
</dbReference>
<keyword evidence="1 4" id="KW-0808">Transferase</keyword>
<accession>A0A0F2T7P1</accession>
<keyword evidence="5" id="KW-1185">Reference proteome</keyword>
<dbReference type="PANTHER" id="PTHR43775:SF51">
    <property type="entry name" value="INACTIVE PHENOLPHTHIOCEROL SYNTHESIS POLYKETIDE SYNTHASE TYPE I PKS1-RELATED"/>
    <property type="match status" value="1"/>
</dbReference>
<dbReference type="InterPro" id="IPR016039">
    <property type="entry name" value="Thiolase-like"/>
</dbReference>
<dbReference type="AlphaFoldDB" id="A0A0F2T7P1"/>
<organism evidence="4 5">
    <name type="scientific">Streptomyces rubellomurinus (strain ATCC 31215)</name>
    <dbReference type="NCBI Taxonomy" id="359131"/>
    <lineage>
        <taxon>Bacteria</taxon>
        <taxon>Bacillati</taxon>
        <taxon>Actinomycetota</taxon>
        <taxon>Actinomycetes</taxon>
        <taxon>Kitasatosporales</taxon>
        <taxon>Streptomycetaceae</taxon>
        <taxon>Streptomyces</taxon>
    </lineage>
</organism>
<comment type="caution">
    <text evidence="4">The sequence shown here is derived from an EMBL/GenBank/DDBJ whole genome shotgun (WGS) entry which is preliminary data.</text>
</comment>
<proteinExistence type="predicted"/>
<sequence>SAGAVELLTDEVPWPAGGSRVRRAGVSSFGISGTNAHVILEEGPAAVVSEAVSPGGVVVPWALSAGSGAALRAQAERLRAWLADRPDVDPAAVARTLASGRAALEHRAVVAGRDLPELVARLGELAEADSVPASGSGAVFVFPGQGSQWAGMAAELLDVSPVFAAAVEECAAVMDPLTDWSLLDVLRDGSGALLGRVDVVQPALFAVMVGLARWWESCGVRPSAVIGHSQGEIAAAHVAGLLSLEDAARVVVLRSRALRKVSGGGMLSVGVGA</sequence>
<dbReference type="InterPro" id="IPR001227">
    <property type="entry name" value="Ac_transferase_dom_sf"/>
</dbReference>
<dbReference type="GO" id="GO:0004312">
    <property type="term" value="F:fatty acid synthase activity"/>
    <property type="evidence" value="ECO:0007669"/>
    <property type="project" value="TreeGrafter"/>
</dbReference>
<dbReference type="Proteomes" id="UP000033699">
    <property type="component" value="Unassembled WGS sequence"/>
</dbReference>
<feature type="non-terminal residue" evidence="4">
    <location>
        <position position="1"/>
    </location>
</feature>
<evidence type="ECO:0000256" key="2">
    <source>
        <dbReference type="ARBA" id="ARBA00023268"/>
    </source>
</evidence>
<keyword evidence="2" id="KW-0511">Multifunctional enzyme</keyword>
<dbReference type="InterPro" id="IPR014043">
    <property type="entry name" value="Acyl_transferase_dom"/>
</dbReference>
<reference evidence="4 5" key="1">
    <citation type="submission" date="2015-02" db="EMBL/GenBank/DDBJ databases">
        <authorList>
            <person name="Ju K.-S."/>
            <person name="Doroghazi J.R."/>
            <person name="Metcalf W."/>
        </authorList>
    </citation>
    <scope>NUCLEOTIDE SEQUENCE [LARGE SCALE GENOMIC DNA]</scope>
    <source>
        <strain evidence="4 5">ATCC 31215</strain>
    </source>
</reference>
<feature type="domain" description="Malonyl-CoA:ACP transacylase (MAT)" evidence="3">
    <location>
        <begin position="141"/>
        <end position="273"/>
    </location>
</feature>
<dbReference type="PANTHER" id="PTHR43775">
    <property type="entry name" value="FATTY ACID SYNTHASE"/>
    <property type="match status" value="1"/>
</dbReference>
<dbReference type="InterPro" id="IPR032821">
    <property type="entry name" value="PKS_assoc"/>
</dbReference>
<dbReference type="Gene3D" id="3.30.70.3290">
    <property type="match status" value="1"/>
</dbReference>
<dbReference type="Gene3D" id="3.40.366.10">
    <property type="entry name" value="Malonyl-Coenzyme A Acyl Carrier Protein, domain 2"/>
    <property type="match status" value="1"/>
</dbReference>
<dbReference type="Pfam" id="PF16197">
    <property type="entry name" value="KAsynt_C_assoc"/>
    <property type="match status" value="1"/>
</dbReference>
<name>A0A0F2T7P1_STRR3</name>
<protein>
    <submittedName>
        <fullName evidence="4">Acyl transferase</fullName>
    </submittedName>
</protein>
<dbReference type="EMBL" id="JZKH01000275">
    <property type="protein sequence ID" value="KJS57752.1"/>
    <property type="molecule type" value="Genomic_DNA"/>
</dbReference>
<dbReference type="OrthoDB" id="3540929at2"/>
<dbReference type="InterPro" id="IPR016035">
    <property type="entry name" value="Acyl_Trfase/lysoPLipase"/>
</dbReference>
<evidence type="ECO:0000259" key="3">
    <source>
        <dbReference type="SMART" id="SM00827"/>
    </source>
</evidence>
<dbReference type="PATRIC" id="fig|359131.3.peg.3550"/>
<dbReference type="SMART" id="SM00827">
    <property type="entry name" value="PKS_AT"/>
    <property type="match status" value="1"/>
</dbReference>
<feature type="non-terminal residue" evidence="4">
    <location>
        <position position="273"/>
    </location>
</feature>
<gene>
    <name evidence="4" type="ORF">VM95_37790</name>
</gene>
<dbReference type="Pfam" id="PF00698">
    <property type="entry name" value="Acyl_transf_1"/>
    <property type="match status" value="1"/>
</dbReference>
<dbReference type="Gene3D" id="3.40.47.10">
    <property type="match status" value="1"/>
</dbReference>
<dbReference type="SUPFAM" id="SSF53901">
    <property type="entry name" value="Thiolase-like"/>
    <property type="match status" value="1"/>
</dbReference>
<evidence type="ECO:0000313" key="4">
    <source>
        <dbReference type="EMBL" id="KJS57752.1"/>
    </source>
</evidence>
<dbReference type="GO" id="GO:0006633">
    <property type="term" value="P:fatty acid biosynthetic process"/>
    <property type="evidence" value="ECO:0007669"/>
    <property type="project" value="TreeGrafter"/>
</dbReference>
<evidence type="ECO:0000313" key="5">
    <source>
        <dbReference type="Proteomes" id="UP000033699"/>
    </source>
</evidence>
<dbReference type="SUPFAM" id="SSF52151">
    <property type="entry name" value="FabD/lysophospholipase-like"/>
    <property type="match status" value="1"/>
</dbReference>